<dbReference type="PROSITE" id="PS50297">
    <property type="entry name" value="ANK_REP_REGION"/>
    <property type="match status" value="1"/>
</dbReference>
<keyword evidence="2 3" id="KW-0040">ANK repeat</keyword>
<dbReference type="AlphaFoldDB" id="A0A3B5QGB4"/>
<dbReference type="Ensembl" id="ENSXMAT00000038474.1">
    <property type="protein sequence ID" value="ENSXMAP00000030001.1"/>
    <property type="gene ID" value="ENSXMAG00000004863.2"/>
</dbReference>
<evidence type="ECO:0000313" key="4">
    <source>
        <dbReference type="Ensembl" id="ENSXMAP00000030001.1"/>
    </source>
</evidence>
<reference evidence="5" key="1">
    <citation type="submission" date="2012-01" db="EMBL/GenBank/DDBJ databases">
        <authorList>
            <person name="Walter R."/>
            <person name="Schartl M."/>
            <person name="Warren W."/>
        </authorList>
    </citation>
    <scope>NUCLEOTIDE SEQUENCE [LARGE SCALE GENOMIC DNA]</scope>
    <source>
        <strain evidence="5">JP 163 A</strain>
    </source>
</reference>
<dbReference type="InParanoid" id="A0A3B5QGB4"/>
<evidence type="ECO:0000313" key="5">
    <source>
        <dbReference type="Proteomes" id="UP000002852"/>
    </source>
</evidence>
<reference evidence="4" key="4">
    <citation type="submission" date="2025-09" db="UniProtKB">
        <authorList>
            <consortium name="Ensembl"/>
        </authorList>
    </citation>
    <scope>IDENTIFICATION</scope>
    <source>
        <strain evidence="4">JP 163 A</strain>
    </source>
</reference>
<name>A0A3B5QGB4_XIPMA</name>
<keyword evidence="1" id="KW-0677">Repeat</keyword>
<dbReference type="InterPro" id="IPR036770">
    <property type="entry name" value="Ankyrin_rpt-contain_sf"/>
</dbReference>
<dbReference type="Gene3D" id="1.25.40.20">
    <property type="entry name" value="Ankyrin repeat-containing domain"/>
    <property type="match status" value="1"/>
</dbReference>
<protein>
    <submittedName>
        <fullName evidence="4">Myotrophin</fullName>
    </submittedName>
</protein>
<dbReference type="InterPro" id="IPR002110">
    <property type="entry name" value="Ankyrin_rpt"/>
</dbReference>
<feature type="repeat" description="ANK" evidence="3">
    <location>
        <begin position="33"/>
        <end position="65"/>
    </location>
</feature>
<sequence>MDQPRVIWALKNGEVNEVQGVLKTGEDVNQSLEGRKPLHYAADFGQVDMIKYLLHKGADVNATDKHGLTPLMYACFEDHKECAKILLEKVGATISLFINEYASPVSFTLCLLTCQTVHSEC</sequence>
<reference evidence="4" key="3">
    <citation type="submission" date="2025-08" db="UniProtKB">
        <authorList>
            <consortium name="Ensembl"/>
        </authorList>
    </citation>
    <scope>IDENTIFICATION</scope>
    <source>
        <strain evidence="4">JP 163 A</strain>
    </source>
</reference>
<dbReference type="PANTHER" id="PTHR24171">
    <property type="entry name" value="ANKYRIN REPEAT DOMAIN-CONTAINING PROTEIN 39-RELATED"/>
    <property type="match status" value="1"/>
</dbReference>
<dbReference type="STRING" id="8083.ENSXMAP00000030001"/>
<evidence type="ECO:0000256" key="2">
    <source>
        <dbReference type="ARBA" id="ARBA00023043"/>
    </source>
</evidence>
<dbReference type="SMART" id="SM00248">
    <property type="entry name" value="ANK"/>
    <property type="match status" value="3"/>
</dbReference>
<dbReference type="GeneTree" id="ENSGT00430000031071"/>
<evidence type="ECO:0000256" key="1">
    <source>
        <dbReference type="ARBA" id="ARBA00022737"/>
    </source>
</evidence>
<organism evidence="4 5">
    <name type="scientific">Xiphophorus maculatus</name>
    <name type="common">Southern platyfish</name>
    <name type="synonym">Platypoecilus maculatus</name>
    <dbReference type="NCBI Taxonomy" id="8083"/>
    <lineage>
        <taxon>Eukaryota</taxon>
        <taxon>Metazoa</taxon>
        <taxon>Chordata</taxon>
        <taxon>Craniata</taxon>
        <taxon>Vertebrata</taxon>
        <taxon>Euteleostomi</taxon>
        <taxon>Actinopterygii</taxon>
        <taxon>Neopterygii</taxon>
        <taxon>Teleostei</taxon>
        <taxon>Neoteleostei</taxon>
        <taxon>Acanthomorphata</taxon>
        <taxon>Ovalentaria</taxon>
        <taxon>Atherinomorphae</taxon>
        <taxon>Cyprinodontiformes</taxon>
        <taxon>Poeciliidae</taxon>
        <taxon>Poeciliinae</taxon>
        <taxon>Xiphophorus</taxon>
    </lineage>
</organism>
<dbReference type="Pfam" id="PF12796">
    <property type="entry name" value="Ank_2"/>
    <property type="match status" value="1"/>
</dbReference>
<reference evidence="5" key="2">
    <citation type="journal article" date="2013" name="Nat. Genet.">
        <title>The genome of the platyfish, Xiphophorus maculatus, provides insights into evolutionary adaptation and several complex traits.</title>
        <authorList>
            <person name="Schartl M."/>
            <person name="Walter R.B."/>
            <person name="Shen Y."/>
            <person name="Garcia T."/>
            <person name="Catchen J."/>
            <person name="Amores A."/>
            <person name="Braasch I."/>
            <person name="Chalopin D."/>
            <person name="Volff J.N."/>
            <person name="Lesch K.P."/>
            <person name="Bisazza A."/>
            <person name="Minx P."/>
            <person name="Hillier L."/>
            <person name="Wilson R.K."/>
            <person name="Fuerstenberg S."/>
            <person name="Boore J."/>
            <person name="Searle S."/>
            <person name="Postlethwait J.H."/>
            <person name="Warren W.C."/>
        </authorList>
    </citation>
    <scope>NUCLEOTIDE SEQUENCE [LARGE SCALE GENOMIC DNA]</scope>
    <source>
        <strain evidence="5">JP 163 A</strain>
    </source>
</reference>
<proteinExistence type="predicted"/>
<dbReference type="Proteomes" id="UP000002852">
    <property type="component" value="Unassembled WGS sequence"/>
</dbReference>
<accession>A0A3B5QGB4</accession>
<keyword evidence="5" id="KW-1185">Reference proteome</keyword>
<dbReference type="SUPFAM" id="SSF48403">
    <property type="entry name" value="Ankyrin repeat"/>
    <property type="match status" value="1"/>
</dbReference>
<evidence type="ECO:0000256" key="3">
    <source>
        <dbReference type="PROSITE-ProRule" id="PRU00023"/>
    </source>
</evidence>
<dbReference type="PROSITE" id="PS50088">
    <property type="entry name" value="ANK_REPEAT"/>
    <property type="match status" value="1"/>
</dbReference>